<dbReference type="Gene3D" id="1.25.10.10">
    <property type="entry name" value="Leucine-rich Repeat Variant"/>
    <property type="match status" value="1"/>
</dbReference>
<dbReference type="EMBL" id="JASJQH010002573">
    <property type="protein sequence ID" value="KAK9760085.1"/>
    <property type="molecule type" value="Genomic_DNA"/>
</dbReference>
<keyword evidence="4" id="KW-0493">Microtubule</keyword>
<keyword evidence="9" id="KW-1185">Reference proteome</keyword>
<evidence type="ECO:0000256" key="5">
    <source>
        <dbReference type="ARBA" id="ARBA00022776"/>
    </source>
</evidence>
<gene>
    <name evidence="8" type="ORF">K7432_016248</name>
</gene>
<evidence type="ECO:0000313" key="8">
    <source>
        <dbReference type="EMBL" id="KAK9760085.1"/>
    </source>
</evidence>
<dbReference type="Proteomes" id="UP001479436">
    <property type="component" value="Unassembled WGS sequence"/>
</dbReference>
<organism evidence="8 9">
    <name type="scientific">Basidiobolus ranarum</name>
    <dbReference type="NCBI Taxonomy" id="34480"/>
    <lineage>
        <taxon>Eukaryota</taxon>
        <taxon>Fungi</taxon>
        <taxon>Fungi incertae sedis</taxon>
        <taxon>Zoopagomycota</taxon>
        <taxon>Entomophthoromycotina</taxon>
        <taxon>Basidiobolomycetes</taxon>
        <taxon>Basidiobolales</taxon>
        <taxon>Basidiobolaceae</taxon>
        <taxon>Basidiobolus</taxon>
    </lineage>
</organism>
<evidence type="ECO:0000256" key="3">
    <source>
        <dbReference type="ARBA" id="ARBA00022618"/>
    </source>
</evidence>
<dbReference type="SMART" id="SM01349">
    <property type="entry name" value="TOG"/>
    <property type="match status" value="1"/>
</dbReference>
<feature type="region of interest" description="Disordered" evidence="6">
    <location>
        <begin position="232"/>
        <end position="285"/>
    </location>
</feature>
<proteinExistence type="inferred from homology"/>
<accession>A0ABR2WEZ4</accession>
<dbReference type="InterPro" id="IPR034085">
    <property type="entry name" value="TOG"/>
</dbReference>
<reference evidence="8 9" key="1">
    <citation type="submission" date="2023-04" db="EMBL/GenBank/DDBJ databases">
        <title>Genome of Basidiobolus ranarum AG-B5.</title>
        <authorList>
            <person name="Stajich J.E."/>
            <person name="Carter-House D."/>
            <person name="Gryganskyi A."/>
        </authorList>
    </citation>
    <scope>NUCLEOTIDE SEQUENCE [LARGE SCALE GENOMIC DNA]</scope>
    <source>
        <strain evidence="8 9">AG-B5</strain>
    </source>
</reference>
<dbReference type="PANTHER" id="PTHR21567:SF9">
    <property type="entry name" value="CLIP-ASSOCIATING PROTEIN"/>
    <property type="match status" value="1"/>
</dbReference>
<dbReference type="PANTHER" id="PTHR21567">
    <property type="entry name" value="CLASP"/>
    <property type="match status" value="1"/>
</dbReference>
<dbReference type="Pfam" id="PF12348">
    <property type="entry name" value="CLASP_N"/>
    <property type="match status" value="1"/>
</dbReference>
<comment type="subcellular location">
    <subcellularLocation>
        <location evidence="1">Cytoplasm</location>
        <location evidence="1">Cytoskeleton</location>
        <location evidence="1">Spindle</location>
    </subcellularLocation>
</comment>
<evidence type="ECO:0000256" key="2">
    <source>
        <dbReference type="ARBA" id="ARBA00009549"/>
    </source>
</evidence>
<keyword evidence="5" id="KW-0131">Cell cycle</keyword>
<evidence type="ECO:0000256" key="6">
    <source>
        <dbReference type="SAM" id="MobiDB-lite"/>
    </source>
</evidence>
<comment type="similarity">
    <text evidence="2">Belongs to the CLASP family.</text>
</comment>
<keyword evidence="5" id="KW-0498">Mitosis</keyword>
<sequence>MMGQTGKTYEEEVEEYSTIFTQSEEEEWLKRRDVLNSLKISLPDVYKMSNFIGLCEVITPGVIDCIKSERTQLCIIAMEYAVELSHYLKFEFDPLASLYLPVVLKNCGRTNKIIRTKAHDSLIKMLTSSGPTSWFTTLLEEKASENKDIRFAVIKALQCIINLYEPKLDENASIVEDSISSGISDASPEVRDVAFDTYCSYFAKKSSKEQTFREALDPITLKTLEKLQARKSATTTVKSDKRPSIASLKKQLRAKMQREQAKESQIEEEINTGYPSPPTSTKSIL</sequence>
<evidence type="ECO:0000313" key="9">
    <source>
        <dbReference type="Proteomes" id="UP001479436"/>
    </source>
</evidence>
<protein>
    <recommendedName>
        <fullName evidence="7">TOG domain-containing protein</fullName>
    </recommendedName>
</protein>
<comment type="caution">
    <text evidence="8">The sequence shown here is derived from an EMBL/GenBank/DDBJ whole genome shotgun (WGS) entry which is preliminary data.</text>
</comment>
<dbReference type="InterPro" id="IPR011989">
    <property type="entry name" value="ARM-like"/>
</dbReference>
<dbReference type="InterPro" id="IPR024395">
    <property type="entry name" value="CLASP_N_dom"/>
</dbReference>
<feature type="compositionally biased region" description="Basic and acidic residues" evidence="6">
    <location>
        <begin position="256"/>
        <end position="265"/>
    </location>
</feature>
<evidence type="ECO:0000256" key="1">
    <source>
        <dbReference type="ARBA" id="ARBA00004186"/>
    </source>
</evidence>
<feature type="domain" description="TOG" evidence="7">
    <location>
        <begin position="8"/>
        <end position="237"/>
    </location>
</feature>
<evidence type="ECO:0000259" key="7">
    <source>
        <dbReference type="SMART" id="SM01349"/>
    </source>
</evidence>
<dbReference type="SUPFAM" id="SSF48371">
    <property type="entry name" value="ARM repeat"/>
    <property type="match status" value="1"/>
</dbReference>
<name>A0ABR2WEZ4_9FUNG</name>
<dbReference type="InterPro" id="IPR016024">
    <property type="entry name" value="ARM-type_fold"/>
</dbReference>
<evidence type="ECO:0000256" key="4">
    <source>
        <dbReference type="ARBA" id="ARBA00022701"/>
    </source>
</evidence>
<keyword evidence="3" id="KW-0132">Cell division</keyword>